<dbReference type="EMBL" id="UINC01041589">
    <property type="protein sequence ID" value="SVB43072.1"/>
    <property type="molecule type" value="Genomic_DNA"/>
</dbReference>
<dbReference type="PANTHER" id="PTHR33221:SF2">
    <property type="entry name" value="TRANSCRIPTIONAL REGULATOR"/>
    <property type="match status" value="1"/>
</dbReference>
<name>A0A382DY96_9ZZZZ</name>
<accession>A0A382DY96</accession>
<dbReference type="SUPFAM" id="SSF46785">
    <property type="entry name" value="Winged helix' DNA-binding domain"/>
    <property type="match status" value="1"/>
</dbReference>
<dbReference type="GO" id="GO:0003700">
    <property type="term" value="F:DNA-binding transcription factor activity"/>
    <property type="evidence" value="ECO:0007669"/>
    <property type="project" value="TreeGrafter"/>
</dbReference>
<dbReference type="NCBIfam" id="TIGR02944">
    <property type="entry name" value="suf_reg_Xantho"/>
    <property type="match status" value="1"/>
</dbReference>
<reference evidence="1" key="1">
    <citation type="submission" date="2018-05" db="EMBL/GenBank/DDBJ databases">
        <authorList>
            <person name="Lanie J.A."/>
            <person name="Ng W.-L."/>
            <person name="Kazmierczak K.M."/>
            <person name="Andrzejewski T.M."/>
            <person name="Davidsen T.M."/>
            <person name="Wayne K.J."/>
            <person name="Tettelin H."/>
            <person name="Glass J.I."/>
            <person name="Rusch D."/>
            <person name="Podicherti R."/>
            <person name="Tsui H.-C.T."/>
            <person name="Winkler M.E."/>
        </authorList>
    </citation>
    <scope>NUCLEOTIDE SEQUENCE</scope>
</reference>
<protein>
    <recommendedName>
        <fullName evidence="2">SUF system Fe-S cluster assembly regulator</fullName>
    </recommendedName>
</protein>
<dbReference type="PANTHER" id="PTHR33221">
    <property type="entry name" value="WINGED HELIX-TURN-HELIX TRANSCRIPTIONAL REGULATOR, RRF2 FAMILY"/>
    <property type="match status" value="1"/>
</dbReference>
<evidence type="ECO:0008006" key="2">
    <source>
        <dbReference type="Google" id="ProtNLM"/>
    </source>
</evidence>
<dbReference type="PROSITE" id="PS51197">
    <property type="entry name" value="HTH_RRF2_2"/>
    <property type="match status" value="1"/>
</dbReference>
<dbReference type="Gene3D" id="1.10.10.10">
    <property type="entry name" value="Winged helix-like DNA-binding domain superfamily/Winged helix DNA-binding domain"/>
    <property type="match status" value="1"/>
</dbReference>
<gene>
    <name evidence="1" type="ORF">METZ01_LOCUS195926</name>
</gene>
<dbReference type="NCBIfam" id="TIGR00738">
    <property type="entry name" value="rrf2_super"/>
    <property type="match status" value="1"/>
</dbReference>
<dbReference type="Pfam" id="PF02082">
    <property type="entry name" value="Rrf2"/>
    <property type="match status" value="1"/>
</dbReference>
<evidence type="ECO:0000313" key="1">
    <source>
        <dbReference type="EMBL" id="SVB43072.1"/>
    </source>
</evidence>
<dbReference type="InterPro" id="IPR014290">
    <property type="entry name" value="SUF_FeS_clus_asmbl_reg"/>
</dbReference>
<dbReference type="InterPro" id="IPR036390">
    <property type="entry name" value="WH_DNA-bd_sf"/>
</dbReference>
<dbReference type="GO" id="GO:0005829">
    <property type="term" value="C:cytosol"/>
    <property type="evidence" value="ECO:0007669"/>
    <property type="project" value="TreeGrafter"/>
</dbReference>
<sequence length="137" mass="15151">MANMVINSEKNIHTAKGLSEETEIPLPTVTRIMKLLSNKELLESQRGPQGGYSLIRTSQEISVADVIEAMEGPISLTECSSDNCHCIYEDNCDVGKPWQKINRAIRKVLKNISLDDMVKKDGNNGLLQLTSITEGSF</sequence>
<dbReference type="InterPro" id="IPR000944">
    <property type="entry name" value="Tscrpt_reg_Rrf2"/>
</dbReference>
<dbReference type="InterPro" id="IPR036388">
    <property type="entry name" value="WH-like_DNA-bd_sf"/>
</dbReference>
<dbReference type="AlphaFoldDB" id="A0A382DY96"/>
<organism evidence="1">
    <name type="scientific">marine metagenome</name>
    <dbReference type="NCBI Taxonomy" id="408172"/>
    <lineage>
        <taxon>unclassified sequences</taxon>
        <taxon>metagenomes</taxon>
        <taxon>ecological metagenomes</taxon>
    </lineage>
</organism>
<proteinExistence type="predicted"/>